<dbReference type="EMBL" id="CP012332">
    <property type="protein sequence ID" value="AKU91177.1"/>
    <property type="molecule type" value="Genomic_DNA"/>
</dbReference>
<feature type="compositionally biased region" description="Basic and acidic residues" evidence="1">
    <location>
        <begin position="58"/>
        <end position="76"/>
    </location>
</feature>
<dbReference type="KEGG" id="vin:AKJ08_1564"/>
<gene>
    <name evidence="2" type="ORF">AKJ08_1564</name>
</gene>
<feature type="region of interest" description="Disordered" evidence="1">
    <location>
        <begin position="50"/>
        <end position="76"/>
    </location>
</feature>
<name>A0A0K1PCE0_9BACT</name>
<dbReference type="AlphaFoldDB" id="A0A0K1PCE0"/>
<dbReference type="STRING" id="1391653.AKJ08_1564"/>
<organism evidence="2 3">
    <name type="scientific">Vulgatibacter incomptus</name>
    <dbReference type="NCBI Taxonomy" id="1391653"/>
    <lineage>
        <taxon>Bacteria</taxon>
        <taxon>Pseudomonadati</taxon>
        <taxon>Myxococcota</taxon>
        <taxon>Myxococcia</taxon>
        <taxon>Myxococcales</taxon>
        <taxon>Cystobacterineae</taxon>
        <taxon>Vulgatibacteraceae</taxon>
        <taxon>Vulgatibacter</taxon>
    </lineage>
</organism>
<keyword evidence="3" id="KW-1185">Reference proteome</keyword>
<accession>A0A0K1PCE0</accession>
<evidence type="ECO:0000313" key="2">
    <source>
        <dbReference type="EMBL" id="AKU91177.1"/>
    </source>
</evidence>
<protein>
    <submittedName>
        <fullName evidence="2">Uncharacterized protein</fullName>
    </submittedName>
</protein>
<evidence type="ECO:0000256" key="1">
    <source>
        <dbReference type="SAM" id="MobiDB-lite"/>
    </source>
</evidence>
<sequence length="76" mass="8196">MLDPARPDDLGLSLRRPCQAGAVLRQCLVAQREPRTGSLVSGQIRVVGRRTAGAGGQNDRERHAAGKDAHAKLRTR</sequence>
<dbReference type="Proteomes" id="UP000055590">
    <property type="component" value="Chromosome"/>
</dbReference>
<reference evidence="2 3" key="1">
    <citation type="submission" date="2015-08" db="EMBL/GenBank/DDBJ databases">
        <authorList>
            <person name="Babu N.S."/>
            <person name="Beckwith C.J."/>
            <person name="Beseler K.G."/>
            <person name="Brison A."/>
            <person name="Carone J.V."/>
            <person name="Caskin T.P."/>
            <person name="Diamond M."/>
            <person name="Durham M.E."/>
            <person name="Foxe J.M."/>
            <person name="Go M."/>
            <person name="Henderson B.A."/>
            <person name="Jones I.B."/>
            <person name="McGettigan J.A."/>
            <person name="Micheletti S.J."/>
            <person name="Nasrallah M.E."/>
            <person name="Ortiz D."/>
            <person name="Piller C.R."/>
            <person name="Privatt S.R."/>
            <person name="Schneider S.L."/>
            <person name="Sharp S."/>
            <person name="Smith T.C."/>
            <person name="Stanton J.D."/>
            <person name="Ullery H.E."/>
            <person name="Wilson R.J."/>
            <person name="Serrano M.G."/>
            <person name="Buck G."/>
            <person name="Lee V."/>
            <person name="Wang Y."/>
            <person name="Carvalho R."/>
            <person name="Voegtly L."/>
            <person name="Shi R."/>
            <person name="Duckworth R."/>
            <person name="Johnson A."/>
            <person name="Loviza R."/>
            <person name="Walstead R."/>
            <person name="Shah Z."/>
            <person name="Kiflezghi M."/>
            <person name="Wade K."/>
            <person name="Ball S.L."/>
            <person name="Bradley K.W."/>
            <person name="Asai D.J."/>
            <person name="Bowman C.A."/>
            <person name="Russell D.A."/>
            <person name="Pope W.H."/>
            <person name="Jacobs-Sera D."/>
            <person name="Hendrix R.W."/>
            <person name="Hatfull G.F."/>
        </authorList>
    </citation>
    <scope>NUCLEOTIDE SEQUENCE [LARGE SCALE GENOMIC DNA]</scope>
    <source>
        <strain evidence="2 3">DSM 27710</strain>
    </source>
</reference>
<proteinExistence type="predicted"/>
<evidence type="ECO:0000313" key="3">
    <source>
        <dbReference type="Proteomes" id="UP000055590"/>
    </source>
</evidence>